<keyword evidence="1" id="KW-0812">Transmembrane</keyword>
<feature type="transmembrane region" description="Helical" evidence="1">
    <location>
        <begin position="5"/>
        <end position="26"/>
    </location>
</feature>
<gene>
    <name evidence="2" type="ORF">HCN51_51260</name>
</gene>
<reference evidence="2 3" key="1">
    <citation type="submission" date="2020-03" db="EMBL/GenBank/DDBJ databases">
        <title>WGS of actinomycetes isolated from Thailand.</title>
        <authorList>
            <person name="Thawai C."/>
        </authorList>
    </citation>
    <scope>NUCLEOTIDE SEQUENCE [LARGE SCALE GENOMIC DNA]</scope>
    <source>
        <strain evidence="2 3">FMUSA5-5</strain>
    </source>
</reference>
<organism evidence="2 3">
    <name type="scientific">Nonomuraea composti</name>
    <dbReference type="NCBI Taxonomy" id="2720023"/>
    <lineage>
        <taxon>Bacteria</taxon>
        <taxon>Bacillati</taxon>
        <taxon>Actinomycetota</taxon>
        <taxon>Actinomycetes</taxon>
        <taxon>Streptosporangiales</taxon>
        <taxon>Streptosporangiaceae</taxon>
        <taxon>Nonomuraea</taxon>
    </lineage>
</organism>
<accession>A0ABX1BR65</accession>
<dbReference type="Proteomes" id="UP000696294">
    <property type="component" value="Unassembled WGS sequence"/>
</dbReference>
<sequence length="65" mass="7024">MFSGIWIKVALPGAMFAVSVPLALIIETGVHLLWPSVYLAIALFSIGRRIATARSQVTAEIANDR</sequence>
<dbReference type="EMBL" id="JAATEP010000072">
    <property type="protein sequence ID" value="NJP97716.1"/>
    <property type="molecule type" value="Genomic_DNA"/>
</dbReference>
<evidence type="ECO:0000313" key="2">
    <source>
        <dbReference type="EMBL" id="NJP97716.1"/>
    </source>
</evidence>
<keyword evidence="1" id="KW-1133">Transmembrane helix</keyword>
<keyword evidence="1" id="KW-0472">Membrane</keyword>
<dbReference type="RefSeq" id="WP_168020355.1">
    <property type="nucleotide sequence ID" value="NZ_JAATEP010000072.1"/>
</dbReference>
<evidence type="ECO:0000256" key="1">
    <source>
        <dbReference type="SAM" id="Phobius"/>
    </source>
</evidence>
<name>A0ABX1BR65_9ACTN</name>
<keyword evidence="3" id="KW-1185">Reference proteome</keyword>
<feature type="transmembrane region" description="Helical" evidence="1">
    <location>
        <begin position="32"/>
        <end position="51"/>
    </location>
</feature>
<protein>
    <submittedName>
        <fullName evidence="2">Uncharacterized protein</fullName>
    </submittedName>
</protein>
<proteinExistence type="predicted"/>
<comment type="caution">
    <text evidence="2">The sequence shown here is derived from an EMBL/GenBank/DDBJ whole genome shotgun (WGS) entry which is preliminary data.</text>
</comment>
<evidence type="ECO:0000313" key="3">
    <source>
        <dbReference type="Proteomes" id="UP000696294"/>
    </source>
</evidence>